<gene>
    <name evidence="1" type="primary">ck458</name>
</gene>
<evidence type="ECO:0000313" key="1">
    <source>
        <dbReference type="EMBL" id="QIN54583.1"/>
    </source>
</evidence>
<keyword evidence="2" id="KW-1185">Reference proteome</keyword>
<proteinExistence type="predicted"/>
<accession>A0A6G8MYH2</accession>
<dbReference type="EMBL" id="MN873693">
    <property type="protein sequence ID" value="QIN54583.1"/>
    <property type="molecule type" value="Genomic_DNA"/>
</dbReference>
<protein>
    <submittedName>
        <fullName evidence="1">Uncharacterized protein</fullName>
    </submittedName>
</protein>
<name>A0A6G8MYH2_9VIRU</name>
<organism evidence="1 2">
    <name type="scientific">Cedratvirus kamchatka</name>
    <dbReference type="NCBI Taxonomy" id="2716914"/>
    <lineage>
        <taxon>Viruses</taxon>
        <taxon>Pithoviruses</taxon>
        <taxon>Orthocedratvirinae</taxon>
        <taxon>Alphacedratvirus</taxon>
        <taxon>Alphacedratvirus rossiense</taxon>
    </lineage>
</organism>
<dbReference type="Proteomes" id="UP001224087">
    <property type="component" value="Segment"/>
</dbReference>
<reference evidence="1" key="1">
    <citation type="submission" date="2019-12" db="EMBL/GenBank/DDBJ databases">
        <title>The DNA Methylation Landscape of Giant Viruses.</title>
        <authorList>
            <person name="Jeudy S."/>
            <person name="Rigou S."/>
            <person name="Alempic J.-M."/>
            <person name="Claverie J.-M."/>
            <person name="Abergel C."/>
            <person name="Legendre M."/>
        </authorList>
    </citation>
    <scope>NUCLEOTIDE SEQUENCE</scope>
    <source>
        <strain evidence="1">P4</strain>
    </source>
</reference>
<sequence length="155" mass="17566">MSNSAHGMSTLVRVLGRQVYFPSLRDLACEKILSTDPVGPLLDEFSLDYLEEYKKKRFIDIFFVADLPPTGKNLSFTGMAFIKHGRRGNLSYEVTSLEKVIIIFSVGGCEIKLDLPLSKLTQTLSIAFCDYQVFVKHGNSFSTMHVLEREKYMTI</sequence>
<evidence type="ECO:0000313" key="2">
    <source>
        <dbReference type="Proteomes" id="UP001224087"/>
    </source>
</evidence>